<gene>
    <name evidence="1" type="ORF">SDC9_93723</name>
</gene>
<dbReference type="AlphaFoldDB" id="A0A645A1E1"/>
<reference evidence="1" key="1">
    <citation type="submission" date="2019-08" db="EMBL/GenBank/DDBJ databases">
        <authorList>
            <person name="Kucharzyk K."/>
            <person name="Murdoch R.W."/>
            <person name="Higgins S."/>
            <person name="Loffler F."/>
        </authorList>
    </citation>
    <scope>NUCLEOTIDE SEQUENCE</scope>
</reference>
<comment type="caution">
    <text evidence="1">The sequence shown here is derived from an EMBL/GenBank/DDBJ whole genome shotgun (WGS) entry which is preliminary data.</text>
</comment>
<sequence>MYNGPALPFLKHVYPVLNLRQRPLAFKTVFAPGEVGAAADKDLALKLLFPGGEEGIADIFGHRCVTLHQQRLRLRRERDLPDEALYLYRHALLFCDGSQAAAERAAARQRRPDIRARAFARYLHEAEPRDAVDARLAAVVLEKLLQLMHEGVIVLLVLHIYEIDDDDAAERAQPELSGYLDRGLQVGLEHRIVQVLGTDKFTGVDVDHRQRLGLVYDEVSPRGEPDLAVLKLRYLVFQPIDLEERHLALEEIHVDLLLGEELSDDSLYTLFFLFAVDDDLVYLIGQFVTQHSLERSDVAVDEAGGAVLFGVAPYRLPLREESFDVLAQPVCVAALRDGPDDDPEILRAYILRYGAQPRAFVIVLDTFGDSRLVAAWDEHHVTPRERDTRRDARPLALAGVLDDLHEHVHARPDLHAFDVVKVKEAVAPVSKVQKSGIHSRQDAVDARLIYLARPLMFQHPFDKNFVKLPLLVDYGDPDLFGVNEICYYLL</sequence>
<name>A0A645A1E1_9ZZZZ</name>
<dbReference type="EMBL" id="VSSQ01011510">
    <property type="protein sequence ID" value="MPM47015.1"/>
    <property type="molecule type" value="Genomic_DNA"/>
</dbReference>
<dbReference type="AntiFam" id="ANF00132">
    <property type="entry name" value="Shadow ORF (opposite rne)"/>
</dbReference>
<organism evidence="1">
    <name type="scientific">bioreactor metagenome</name>
    <dbReference type="NCBI Taxonomy" id="1076179"/>
    <lineage>
        <taxon>unclassified sequences</taxon>
        <taxon>metagenomes</taxon>
        <taxon>ecological metagenomes</taxon>
    </lineage>
</organism>
<accession>A0A645A1E1</accession>
<evidence type="ECO:0000313" key="1">
    <source>
        <dbReference type="EMBL" id="MPM47015.1"/>
    </source>
</evidence>
<proteinExistence type="predicted"/>
<protein>
    <submittedName>
        <fullName evidence="1">Uncharacterized protein</fullName>
    </submittedName>
</protein>